<feature type="compositionally biased region" description="Low complexity" evidence="4">
    <location>
        <begin position="44"/>
        <end position="58"/>
    </location>
</feature>
<reference evidence="6 7" key="4">
    <citation type="journal article" date="2011" name="BMC Genomics">
        <title>RNA-Seq improves annotation of protein-coding genes in the cucumber genome.</title>
        <authorList>
            <person name="Li Z."/>
            <person name="Zhang Z."/>
            <person name="Yan P."/>
            <person name="Huang S."/>
            <person name="Fei Z."/>
            <person name="Lin K."/>
        </authorList>
    </citation>
    <scope>NUCLEOTIDE SEQUENCE [LARGE SCALE GENOMIC DNA]</scope>
    <source>
        <strain evidence="7">cv. 9930</strain>
    </source>
</reference>
<dbReference type="AlphaFoldDB" id="A0A0A0KQF3"/>
<dbReference type="OMA" id="GDHDNTF"/>
<keyword evidence="7" id="KW-1185">Reference proteome</keyword>
<dbReference type="STRING" id="3659.A0A0A0KQF3"/>
<evidence type="ECO:0000256" key="1">
    <source>
        <dbReference type="ARBA" id="ARBA00022860"/>
    </source>
</evidence>
<dbReference type="Pfam" id="PF00612">
    <property type="entry name" value="IQ"/>
    <property type="match status" value="1"/>
</dbReference>
<dbReference type="CDD" id="cd23767">
    <property type="entry name" value="IQCD"/>
    <property type="match status" value="1"/>
</dbReference>
<evidence type="ECO:0000256" key="4">
    <source>
        <dbReference type="SAM" id="MobiDB-lite"/>
    </source>
</evidence>
<feature type="region of interest" description="Disordered" evidence="4">
    <location>
        <begin position="312"/>
        <end position="369"/>
    </location>
</feature>
<dbReference type="InterPro" id="IPR000048">
    <property type="entry name" value="IQ_motif_EF-hand-BS"/>
</dbReference>
<dbReference type="OrthoDB" id="696085at2759"/>
<reference evidence="6 7" key="3">
    <citation type="journal article" date="2010" name="BMC Genomics">
        <title>Transcriptome sequencing and comparative analysis of cucumber flowers with different sex types.</title>
        <authorList>
            <person name="Guo S."/>
            <person name="Zheng Y."/>
            <person name="Joung J.G."/>
            <person name="Liu S."/>
            <person name="Zhang Z."/>
            <person name="Crasta O.R."/>
            <person name="Sobral B.W."/>
            <person name="Xu Y."/>
            <person name="Huang S."/>
            <person name="Fei Z."/>
        </authorList>
    </citation>
    <scope>NUCLEOTIDE SEQUENCE [LARGE SCALE GENOMIC DNA]</scope>
    <source>
        <strain evidence="7">cv. 9930</strain>
    </source>
</reference>
<reference evidence="6 7" key="1">
    <citation type="journal article" date="2009" name="Nat. Genet.">
        <title>The genome of the cucumber, Cucumis sativus L.</title>
        <authorList>
            <person name="Huang S."/>
            <person name="Li R."/>
            <person name="Zhang Z."/>
            <person name="Li L."/>
            <person name="Gu X."/>
            <person name="Fan W."/>
            <person name="Lucas W.J."/>
            <person name="Wang X."/>
            <person name="Xie B."/>
            <person name="Ni P."/>
            <person name="Ren Y."/>
            <person name="Zhu H."/>
            <person name="Li J."/>
            <person name="Lin K."/>
            <person name="Jin W."/>
            <person name="Fei Z."/>
            <person name="Li G."/>
            <person name="Staub J."/>
            <person name="Kilian A."/>
            <person name="van der Vossen E.A."/>
            <person name="Wu Y."/>
            <person name="Guo J."/>
            <person name="He J."/>
            <person name="Jia Z."/>
            <person name="Ren Y."/>
            <person name="Tian G."/>
            <person name="Lu Y."/>
            <person name="Ruan J."/>
            <person name="Qian W."/>
            <person name="Wang M."/>
            <person name="Huang Q."/>
            <person name="Li B."/>
            <person name="Xuan Z."/>
            <person name="Cao J."/>
            <person name="Asan"/>
            <person name="Wu Z."/>
            <person name="Zhang J."/>
            <person name="Cai Q."/>
            <person name="Bai Y."/>
            <person name="Zhao B."/>
            <person name="Han Y."/>
            <person name="Li Y."/>
            <person name="Li X."/>
            <person name="Wang S."/>
            <person name="Shi Q."/>
            <person name="Liu S."/>
            <person name="Cho W.K."/>
            <person name="Kim J.Y."/>
            <person name="Xu Y."/>
            <person name="Heller-Uszynska K."/>
            <person name="Miao H."/>
            <person name="Cheng Z."/>
            <person name="Zhang S."/>
            <person name="Wu J."/>
            <person name="Yang Y."/>
            <person name="Kang H."/>
            <person name="Li M."/>
            <person name="Liang H."/>
            <person name="Ren X."/>
            <person name="Shi Z."/>
            <person name="Wen M."/>
            <person name="Jian M."/>
            <person name="Yang H."/>
            <person name="Zhang G."/>
            <person name="Yang Z."/>
            <person name="Chen R."/>
            <person name="Liu S."/>
            <person name="Li J."/>
            <person name="Ma L."/>
            <person name="Liu H."/>
            <person name="Zhou Y."/>
            <person name="Zhao J."/>
            <person name="Fang X."/>
            <person name="Li G."/>
            <person name="Fang L."/>
            <person name="Li Y."/>
            <person name="Liu D."/>
            <person name="Zheng H."/>
            <person name="Zhang Y."/>
            <person name="Qin N."/>
            <person name="Li Z."/>
            <person name="Yang G."/>
            <person name="Yang S."/>
            <person name="Bolund L."/>
            <person name="Kristiansen K."/>
            <person name="Zheng H."/>
            <person name="Li S."/>
            <person name="Zhang X."/>
            <person name="Yang H."/>
            <person name="Wang J."/>
            <person name="Sun R."/>
            <person name="Zhang B."/>
            <person name="Jiang S."/>
            <person name="Wang J."/>
            <person name="Du Y."/>
            <person name="Li S."/>
        </authorList>
    </citation>
    <scope>NUCLEOTIDE SEQUENCE [LARGE SCALE GENOMIC DNA]</scope>
    <source>
        <strain evidence="7">cv. 9930</strain>
    </source>
</reference>
<feature type="region of interest" description="Disordered" evidence="4">
    <location>
        <begin position="430"/>
        <end position="455"/>
    </location>
</feature>
<evidence type="ECO:0000313" key="6">
    <source>
        <dbReference type="EMBL" id="KGN51099.1"/>
    </source>
</evidence>
<gene>
    <name evidence="6" type="ORF">Csa_5G440130</name>
</gene>
<dbReference type="InterPro" id="IPR025064">
    <property type="entry name" value="DUF4005"/>
</dbReference>
<dbReference type="EMBL" id="CM002926">
    <property type="protein sequence ID" value="KGN51099.1"/>
    <property type="molecule type" value="Genomic_DNA"/>
</dbReference>
<organism evidence="6 7">
    <name type="scientific">Cucumis sativus</name>
    <name type="common">Cucumber</name>
    <dbReference type="NCBI Taxonomy" id="3659"/>
    <lineage>
        <taxon>Eukaryota</taxon>
        <taxon>Viridiplantae</taxon>
        <taxon>Streptophyta</taxon>
        <taxon>Embryophyta</taxon>
        <taxon>Tracheophyta</taxon>
        <taxon>Spermatophyta</taxon>
        <taxon>Magnoliopsida</taxon>
        <taxon>eudicotyledons</taxon>
        <taxon>Gunneridae</taxon>
        <taxon>Pentapetalae</taxon>
        <taxon>rosids</taxon>
        <taxon>fabids</taxon>
        <taxon>Cucurbitales</taxon>
        <taxon>Cucurbitaceae</taxon>
        <taxon>Benincaseae</taxon>
        <taxon>Cucumis</taxon>
    </lineage>
</organism>
<feature type="region of interest" description="Disordered" evidence="4">
    <location>
        <begin position="44"/>
        <end position="67"/>
    </location>
</feature>
<name>A0A0A0KQF3_CUCSA</name>
<keyword evidence="1" id="KW-0112">Calmodulin-binding</keyword>
<dbReference type="eggNOG" id="ENOG502QVDD">
    <property type="taxonomic scope" value="Eukaryota"/>
</dbReference>
<comment type="similarity">
    <text evidence="2">Belongs to the IQD family.</text>
</comment>
<sequence>MGKKKGWFYLVKKLFISESQPKPEKKQKRWKWVFGKMRNKRLATLTAPLPPKATTTTTSRLEEEEEEEERKQALSVAIASTAAAEAAVAAAKAAVEVVWLTGTTQSHQQEAAEEVFKPLKKAPPADLLKREREIHEFAAITIQTAFRGFLARKALRALKGIVRLQAIIRGRAVRRQAIATLKCLQSIVSIQSQVCSNRLHLPQNTFNSPETRQFQSLKDKIIKLDSNDQRWDDSLLSKEEADAVFLSRKEAVIRRERVKEYLFAHRRSAESERKKVRGRWRYWLDQWVDTQLSKSKELEDLDSIFTSNPKYKETTNERFKPNPTTKNMDRTTEHPPNQSPSQKPALKSPFHHKKQRSLGGGIDSNSSFSSSPLVPTYMAATESAKAKSRSLSSPKLRPAGGLDTCSDGNSPCKTKQLCLVSSMVSEVGISSGRRGFHQQQRSPGLKGLPGPTRSSRTLIKDLSIDSEHSLPNWDRQSAFQ</sequence>
<dbReference type="Proteomes" id="UP000029981">
    <property type="component" value="Chromosome 5"/>
</dbReference>
<dbReference type="Gramene" id="KGN51099">
    <property type="protein sequence ID" value="KGN51099"/>
    <property type="gene ID" value="Csa_5G440130"/>
</dbReference>
<dbReference type="PROSITE" id="PS50096">
    <property type="entry name" value="IQ"/>
    <property type="match status" value="2"/>
</dbReference>
<reference evidence="6 7" key="2">
    <citation type="journal article" date="2009" name="PLoS ONE">
        <title>An integrated genetic and cytogenetic map of the cucumber genome.</title>
        <authorList>
            <person name="Ren Y."/>
            <person name="Zhang Z."/>
            <person name="Liu J."/>
            <person name="Staub J.E."/>
            <person name="Han Y."/>
            <person name="Cheng Z."/>
            <person name="Li X."/>
            <person name="Lu J."/>
            <person name="Miao H."/>
            <person name="Kang H."/>
            <person name="Xie B."/>
            <person name="Gu X."/>
            <person name="Wang X."/>
            <person name="Du Y."/>
            <person name="Jin W."/>
            <person name="Huang S."/>
        </authorList>
    </citation>
    <scope>NUCLEOTIDE SEQUENCE [LARGE SCALE GENOMIC DNA]</scope>
    <source>
        <strain evidence="7">cv. 9930</strain>
    </source>
</reference>
<comment type="subunit">
    <text evidence="3">Binds to multiple calmodulin (CaM) in the presence of Ca(2+) and CaM-like proteins.</text>
</comment>
<protein>
    <recommendedName>
        <fullName evidence="5">DUF4005 domain-containing protein</fullName>
    </recommendedName>
</protein>
<dbReference type="KEGG" id="csv:101203390"/>
<dbReference type="PANTHER" id="PTHR32295:SF41">
    <property type="entry name" value="PROTEIN IQ-DOMAIN 11"/>
    <property type="match status" value="1"/>
</dbReference>
<evidence type="ECO:0000313" key="7">
    <source>
        <dbReference type="Proteomes" id="UP000029981"/>
    </source>
</evidence>
<dbReference type="Pfam" id="PF13178">
    <property type="entry name" value="DUF4005"/>
    <property type="match status" value="1"/>
</dbReference>
<feature type="region of interest" description="Disordered" evidence="4">
    <location>
        <begin position="383"/>
        <end position="406"/>
    </location>
</feature>
<feature type="domain" description="DUF4005" evidence="5">
    <location>
        <begin position="361"/>
        <end position="434"/>
    </location>
</feature>
<dbReference type="GO" id="GO:0005516">
    <property type="term" value="F:calmodulin binding"/>
    <property type="evidence" value="ECO:0007669"/>
    <property type="project" value="UniProtKB-KW"/>
</dbReference>
<accession>A0A0A0KQF3</accession>
<proteinExistence type="inferred from homology"/>
<dbReference type="Gene3D" id="1.20.5.190">
    <property type="match status" value="1"/>
</dbReference>
<dbReference type="PANTHER" id="PTHR32295">
    <property type="entry name" value="IQ-DOMAIN 5-RELATED"/>
    <property type="match status" value="1"/>
</dbReference>
<evidence type="ECO:0000259" key="5">
    <source>
        <dbReference type="Pfam" id="PF13178"/>
    </source>
</evidence>
<evidence type="ECO:0000256" key="3">
    <source>
        <dbReference type="ARBA" id="ARBA00024378"/>
    </source>
</evidence>
<evidence type="ECO:0000256" key="2">
    <source>
        <dbReference type="ARBA" id="ARBA00024341"/>
    </source>
</evidence>